<sequence length="275" mass="29760">MDVHVLSSRVLLPGDPNSAPSKAPLTVFDRFASNIYIAVLFAFSPPTPPNDALIAGLSKTLLLFPTLAGQLDYSRRLRRPCLIVGGCGGGALVVEAAASSNLSDHLPLEVSPDFQLLHPSPASAVHVFQVQLNRFACGGLIIGATAHHRVADGQSMSIFFTTWAQTVRGAFVDRPPVYDQSWLKPRCPPHCEFNHWGLEFAPLNSSSLYGDEELVPVYDVDGNVLSPMLEVDSWLRFRFEDVDFGGGGALRAFLPTWVPFEGLVMVLPGFGEDGG</sequence>
<evidence type="ECO:0000313" key="4">
    <source>
        <dbReference type="EMBL" id="CAD1829580.1"/>
    </source>
</evidence>
<evidence type="ECO:0000256" key="1">
    <source>
        <dbReference type="ARBA" id="ARBA00009861"/>
    </source>
</evidence>
<keyword evidence="3" id="KW-0012">Acyltransferase</keyword>
<comment type="similarity">
    <text evidence="1">Belongs to the plant acyltransferase family.</text>
</comment>
<organism evidence="4">
    <name type="scientific">Ananas comosus var. bracteatus</name>
    <name type="common">red pineapple</name>
    <dbReference type="NCBI Taxonomy" id="296719"/>
    <lineage>
        <taxon>Eukaryota</taxon>
        <taxon>Viridiplantae</taxon>
        <taxon>Streptophyta</taxon>
        <taxon>Embryophyta</taxon>
        <taxon>Tracheophyta</taxon>
        <taxon>Spermatophyta</taxon>
        <taxon>Magnoliopsida</taxon>
        <taxon>Liliopsida</taxon>
        <taxon>Poales</taxon>
        <taxon>Bromeliaceae</taxon>
        <taxon>Bromelioideae</taxon>
        <taxon>Ananas</taxon>
    </lineage>
</organism>
<accession>A0A6V7PFB9</accession>
<dbReference type="GO" id="GO:0016747">
    <property type="term" value="F:acyltransferase activity, transferring groups other than amino-acyl groups"/>
    <property type="evidence" value="ECO:0007669"/>
    <property type="project" value="TreeGrafter"/>
</dbReference>
<evidence type="ECO:0000256" key="2">
    <source>
        <dbReference type="ARBA" id="ARBA00022679"/>
    </source>
</evidence>
<dbReference type="Gene3D" id="3.30.559.10">
    <property type="entry name" value="Chloramphenicol acetyltransferase-like domain"/>
    <property type="match status" value="2"/>
</dbReference>
<dbReference type="AlphaFoldDB" id="A0A6V7PFB9"/>
<dbReference type="PANTHER" id="PTHR31642:SF151">
    <property type="entry name" value="OS12G0134700 PROTEIN"/>
    <property type="match status" value="1"/>
</dbReference>
<dbReference type="EMBL" id="LR862130">
    <property type="protein sequence ID" value="CAD1829580.1"/>
    <property type="molecule type" value="Genomic_DNA"/>
</dbReference>
<dbReference type="InterPro" id="IPR050317">
    <property type="entry name" value="Plant_Fungal_Acyltransferase"/>
</dbReference>
<reference evidence="4" key="1">
    <citation type="submission" date="2020-07" db="EMBL/GenBank/DDBJ databases">
        <authorList>
            <person name="Lin J."/>
        </authorList>
    </citation>
    <scope>NUCLEOTIDE SEQUENCE</scope>
</reference>
<keyword evidence="2" id="KW-0808">Transferase</keyword>
<gene>
    <name evidence="4" type="ORF">CB5_LOCUS12791</name>
</gene>
<dbReference type="InterPro" id="IPR023213">
    <property type="entry name" value="CAT-like_dom_sf"/>
</dbReference>
<proteinExistence type="inferred from homology"/>
<protein>
    <submittedName>
        <fullName evidence="4">Uncharacterized protein</fullName>
    </submittedName>
</protein>
<dbReference type="Pfam" id="PF02458">
    <property type="entry name" value="Transferase"/>
    <property type="match status" value="1"/>
</dbReference>
<evidence type="ECO:0000256" key="3">
    <source>
        <dbReference type="ARBA" id="ARBA00023315"/>
    </source>
</evidence>
<dbReference type="PANTHER" id="PTHR31642">
    <property type="entry name" value="TRICHOTHECENE 3-O-ACETYLTRANSFERASE"/>
    <property type="match status" value="1"/>
</dbReference>
<name>A0A6V7PFB9_ANACO</name>